<dbReference type="NCBIfam" id="TIGR00933">
    <property type="entry name" value="2a38"/>
    <property type="match status" value="1"/>
</dbReference>
<feature type="binding site" evidence="12">
    <location>
        <position position="113"/>
    </location>
    <ligand>
        <name>K(+)</name>
        <dbReference type="ChEBI" id="CHEBI:29103"/>
    </ligand>
</feature>
<evidence type="ECO:0000256" key="8">
    <source>
        <dbReference type="ARBA" id="ARBA00022958"/>
    </source>
</evidence>
<keyword evidence="8 12" id="KW-0630">Potassium</keyword>
<keyword evidence="5" id="KW-0997">Cell inner membrane</keyword>
<keyword evidence="11 13" id="KW-0472">Membrane</keyword>
<reference evidence="14" key="1">
    <citation type="submission" date="2017-02" db="EMBL/GenBank/DDBJ databases">
        <authorList>
            <person name="Regsiter A."/>
            <person name="William W."/>
        </authorList>
    </citation>
    <scope>NUCLEOTIDE SEQUENCE</scope>
    <source>
        <strain evidence="14">Bib</strain>
    </source>
</reference>
<feature type="transmembrane region" description="Helical" evidence="13">
    <location>
        <begin position="138"/>
        <end position="164"/>
    </location>
</feature>
<feature type="binding site" evidence="12">
    <location>
        <position position="222"/>
    </location>
    <ligand>
        <name>K(+)</name>
        <dbReference type="ChEBI" id="CHEBI:29103"/>
    </ligand>
</feature>
<dbReference type="InterPro" id="IPR004772">
    <property type="entry name" value="TrkH"/>
</dbReference>
<keyword evidence="10" id="KW-0406">Ion transport</keyword>
<evidence type="ECO:0000256" key="13">
    <source>
        <dbReference type="SAM" id="Phobius"/>
    </source>
</evidence>
<name>A0A3P3XKI6_9SPIR</name>
<dbReference type="PANTHER" id="PTHR32024:SF2">
    <property type="entry name" value="TRK SYSTEM POTASSIUM UPTAKE PROTEIN TRKG-RELATED"/>
    <property type="match status" value="1"/>
</dbReference>
<evidence type="ECO:0000256" key="10">
    <source>
        <dbReference type="ARBA" id="ARBA00023065"/>
    </source>
</evidence>
<evidence type="ECO:0000256" key="4">
    <source>
        <dbReference type="ARBA" id="ARBA00022475"/>
    </source>
</evidence>
<dbReference type="AlphaFoldDB" id="A0A3P3XKI6"/>
<dbReference type="GO" id="GO:0015379">
    <property type="term" value="F:potassium:chloride symporter activity"/>
    <property type="evidence" value="ECO:0007669"/>
    <property type="project" value="InterPro"/>
</dbReference>
<evidence type="ECO:0000256" key="12">
    <source>
        <dbReference type="PIRSR" id="PIRSR006247-1"/>
    </source>
</evidence>
<feature type="transmembrane region" description="Helical" evidence="13">
    <location>
        <begin position="276"/>
        <end position="298"/>
    </location>
</feature>
<dbReference type="GO" id="GO:0005886">
    <property type="term" value="C:plasma membrane"/>
    <property type="evidence" value="ECO:0007669"/>
    <property type="project" value="UniProtKB-SubCell"/>
</dbReference>
<keyword evidence="6" id="KW-0633">Potassium transport</keyword>
<proteinExistence type="inferred from homology"/>
<evidence type="ECO:0000256" key="9">
    <source>
        <dbReference type="ARBA" id="ARBA00022989"/>
    </source>
</evidence>
<evidence type="ECO:0000313" key="14">
    <source>
        <dbReference type="EMBL" id="SLM14053.1"/>
    </source>
</evidence>
<feature type="transmembrane region" description="Helical" evidence="13">
    <location>
        <begin position="458"/>
        <end position="478"/>
    </location>
</feature>
<evidence type="ECO:0000256" key="1">
    <source>
        <dbReference type="ARBA" id="ARBA00004429"/>
    </source>
</evidence>
<accession>A0A3P3XKI6</accession>
<feature type="transmembrane region" description="Helical" evidence="13">
    <location>
        <begin position="237"/>
        <end position="256"/>
    </location>
</feature>
<dbReference type="InterPro" id="IPR003445">
    <property type="entry name" value="Cat_transpt"/>
</dbReference>
<evidence type="ECO:0000256" key="3">
    <source>
        <dbReference type="ARBA" id="ARBA00022448"/>
    </source>
</evidence>
<sequence length="486" mass="53480">MHLKSILRMLSAILMIVSLFILACGFFSITEKNQVRVIVSFFIPAGVGLAFFLFMLFICRKDSKPFLTKRDGFLFVTLSWVFASAIGALPFVLSGYIPSYIDAFFETMSGFTTTGASILTNIEVLPRALLLWRATTHWLGGMGIVVLLVAILPTLGFSAIRVIEAEAPGPSIDRIAPHISSTAKVLWLIYLGLTGLEVLLLVIGGMTLFDAICHAFATMATGGFSPKNASVAYYNSGFVHAVITIFMFLAGMNFTLHYRLLSGNLRSILKDTEFRVYFAIFAISSVIIGVDLLVSGMYRNFGESLRFSSFQVSSILTTTGFATANFGQWPEVSQTILFFLMFIGGCAGSTGGGIKVIRIVVLFKMAVTEMRYVANPRGVYAIFLGNKALRKNVIYDIAALVFLYFAFFFISVIVISFSGVDILTSVTAVIANLGNIGPGLGKVGPAFNYAFFPWWAKLWLAFAMLVGRLEVYTVLILFSRKFWRSF</sequence>
<feature type="transmembrane region" description="Helical" evidence="13">
    <location>
        <begin position="185"/>
        <end position="217"/>
    </location>
</feature>
<evidence type="ECO:0000256" key="6">
    <source>
        <dbReference type="ARBA" id="ARBA00022538"/>
    </source>
</evidence>
<evidence type="ECO:0000256" key="5">
    <source>
        <dbReference type="ARBA" id="ARBA00022519"/>
    </source>
</evidence>
<protein>
    <submittedName>
        <fullName evidence="14">Trk system potassium uptake protein TrkH</fullName>
    </submittedName>
</protein>
<keyword evidence="4" id="KW-1003">Cell membrane</keyword>
<dbReference type="PIRSF" id="PIRSF006247">
    <property type="entry name" value="TrkH"/>
    <property type="match status" value="1"/>
</dbReference>
<keyword evidence="3" id="KW-0813">Transport</keyword>
<keyword evidence="12" id="KW-0479">Metal-binding</keyword>
<feature type="transmembrane region" description="Helical" evidence="13">
    <location>
        <begin position="35"/>
        <end position="60"/>
    </location>
</feature>
<dbReference type="PANTHER" id="PTHR32024">
    <property type="entry name" value="TRK SYSTEM POTASSIUM UPTAKE PROTEIN TRKG-RELATED"/>
    <property type="match status" value="1"/>
</dbReference>
<evidence type="ECO:0000256" key="7">
    <source>
        <dbReference type="ARBA" id="ARBA00022692"/>
    </source>
</evidence>
<evidence type="ECO:0000256" key="2">
    <source>
        <dbReference type="ARBA" id="ARBA00009137"/>
    </source>
</evidence>
<feature type="transmembrane region" description="Helical" evidence="13">
    <location>
        <begin position="393"/>
        <end position="417"/>
    </location>
</feature>
<dbReference type="PROSITE" id="PS51257">
    <property type="entry name" value="PROKAR_LIPOPROTEIN"/>
    <property type="match status" value="1"/>
</dbReference>
<keyword evidence="7 13" id="KW-0812">Transmembrane</keyword>
<dbReference type="EMBL" id="FWDM01000025">
    <property type="protein sequence ID" value="SLM14053.1"/>
    <property type="molecule type" value="Genomic_DNA"/>
</dbReference>
<feature type="transmembrane region" description="Helical" evidence="13">
    <location>
        <begin position="7"/>
        <end position="29"/>
    </location>
</feature>
<feature type="binding site" evidence="12">
    <location>
        <position position="114"/>
    </location>
    <ligand>
        <name>K(+)</name>
        <dbReference type="ChEBI" id="CHEBI:29103"/>
    </ligand>
</feature>
<dbReference type="Pfam" id="PF02386">
    <property type="entry name" value="TrkH"/>
    <property type="match status" value="1"/>
</dbReference>
<feature type="transmembrane region" description="Helical" evidence="13">
    <location>
        <begin position="336"/>
        <end position="361"/>
    </location>
</feature>
<organism evidence="14">
    <name type="scientific">uncultured spirochete</name>
    <dbReference type="NCBI Taxonomy" id="156406"/>
    <lineage>
        <taxon>Bacteria</taxon>
        <taxon>Pseudomonadati</taxon>
        <taxon>Spirochaetota</taxon>
        <taxon>Spirochaetia</taxon>
        <taxon>Spirochaetales</taxon>
        <taxon>environmental samples</taxon>
    </lineage>
</organism>
<feature type="binding site" evidence="12">
    <location>
        <position position="319"/>
    </location>
    <ligand>
        <name>K(+)</name>
        <dbReference type="ChEBI" id="CHEBI:29103"/>
    </ligand>
</feature>
<comment type="similarity">
    <text evidence="2">Belongs to the TrkH potassium transport family.</text>
</comment>
<feature type="transmembrane region" description="Helical" evidence="13">
    <location>
        <begin position="72"/>
        <end position="97"/>
    </location>
</feature>
<feature type="binding site" evidence="12">
    <location>
        <position position="435"/>
    </location>
    <ligand>
        <name>K(+)</name>
        <dbReference type="ChEBI" id="CHEBI:29103"/>
    </ligand>
</feature>
<gene>
    <name evidence="14" type="primary">trkH</name>
    <name evidence="14" type="ORF">SPIROBIBN47_310012</name>
</gene>
<keyword evidence="9 13" id="KW-1133">Transmembrane helix</keyword>
<comment type="subcellular location">
    <subcellularLocation>
        <location evidence="1">Cell inner membrane</location>
        <topology evidence="1">Multi-pass membrane protein</topology>
    </subcellularLocation>
</comment>
<dbReference type="GO" id="GO:0046872">
    <property type="term" value="F:metal ion binding"/>
    <property type="evidence" value="ECO:0007669"/>
    <property type="project" value="UniProtKB-KW"/>
</dbReference>
<evidence type="ECO:0000256" key="11">
    <source>
        <dbReference type="ARBA" id="ARBA00023136"/>
    </source>
</evidence>
<feature type="binding site" evidence="12">
    <location>
        <position position="318"/>
    </location>
    <ligand>
        <name>K(+)</name>
        <dbReference type="ChEBI" id="CHEBI:29103"/>
    </ligand>
</feature>